<dbReference type="Gene3D" id="3.10.430.100">
    <property type="entry name" value="Ribosomal protein L9, C-terminal domain"/>
    <property type="match status" value="1"/>
</dbReference>
<evidence type="ECO:0000256" key="7">
    <source>
        <dbReference type="HAMAP-Rule" id="MF_00503"/>
    </source>
</evidence>
<feature type="domain" description="Large ribosomal subunit protein bL9 C-terminal" evidence="9">
    <location>
        <begin position="63"/>
        <end position="147"/>
    </location>
</feature>
<dbReference type="AlphaFoldDB" id="A0AAE3ZFQ1"/>
<dbReference type="GO" id="GO:0006412">
    <property type="term" value="P:translation"/>
    <property type="evidence" value="ECO:0007669"/>
    <property type="project" value="UniProtKB-UniRule"/>
</dbReference>
<comment type="similarity">
    <text evidence="1 7">Belongs to the bacterial ribosomal protein bL9 family.</text>
</comment>
<dbReference type="Proteomes" id="UP001180845">
    <property type="component" value="Unassembled WGS sequence"/>
</dbReference>
<comment type="function">
    <text evidence="7">Binds to the 23S rRNA.</text>
</comment>
<evidence type="ECO:0000256" key="6">
    <source>
        <dbReference type="ARBA" id="ARBA00035292"/>
    </source>
</evidence>
<keyword evidence="11" id="KW-1185">Reference proteome</keyword>
<dbReference type="InterPro" id="IPR020069">
    <property type="entry name" value="Ribosomal_bL9_C"/>
</dbReference>
<evidence type="ECO:0000256" key="1">
    <source>
        <dbReference type="ARBA" id="ARBA00010605"/>
    </source>
</evidence>
<comment type="caution">
    <text evidence="10">The sequence shown here is derived from an EMBL/GenBank/DDBJ whole genome shotgun (WGS) entry which is preliminary data.</text>
</comment>
<reference evidence="10" key="1">
    <citation type="submission" date="2023-07" db="EMBL/GenBank/DDBJ databases">
        <title>Sequencing the genomes of 1000 actinobacteria strains.</title>
        <authorList>
            <person name="Klenk H.-P."/>
        </authorList>
    </citation>
    <scope>NUCLEOTIDE SEQUENCE</scope>
    <source>
        <strain evidence="10">DSM 45977</strain>
    </source>
</reference>
<dbReference type="FunFam" id="3.40.5.10:FF:000003">
    <property type="entry name" value="50S ribosomal protein L9"/>
    <property type="match status" value="1"/>
</dbReference>
<sequence length="150" mass="15989">MKIILTADVSGLGSSGDIVEVRDGHARNLLFPRGLAIAATKGAEKQVHAIRRAQENRRVRDLEHARELKEQLQGIGSVALPKKVSKKGKLFGSITESDVVAAVRKAGGPSLDKRTVNLQGHIKSLGKHAVSVRLHPDVDASLDVEVTPAG</sequence>
<evidence type="ECO:0000313" key="10">
    <source>
        <dbReference type="EMBL" id="MDR7302174.1"/>
    </source>
</evidence>
<dbReference type="GO" id="GO:0005840">
    <property type="term" value="C:ribosome"/>
    <property type="evidence" value="ECO:0007669"/>
    <property type="project" value="UniProtKB-KW"/>
</dbReference>
<dbReference type="SUPFAM" id="SSF55658">
    <property type="entry name" value="L9 N-domain-like"/>
    <property type="match status" value="1"/>
</dbReference>
<dbReference type="InterPro" id="IPR036791">
    <property type="entry name" value="Ribosomal_bL9_C_sf"/>
</dbReference>
<keyword evidence="5 7" id="KW-0687">Ribonucleoprotein</keyword>
<evidence type="ECO:0000259" key="9">
    <source>
        <dbReference type="Pfam" id="PF03948"/>
    </source>
</evidence>
<name>A0AAE3ZFQ1_9ACTN</name>
<keyword evidence="4 7" id="KW-0689">Ribosomal protein</keyword>
<keyword evidence="2 7" id="KW-0699">rRNA-binding</keyword>
<dbReference type="HAMAP" id="MF_00503">
    <property type="entry name" value="Ribosomal_bL9"/>
    <property type="match status" value="1"/>
</dbReference>
<protein>
    <recommendedName>
        <fullName evidence="6 7">Large ribosomal subunit protein bL9</fullName>
    </recommendedName>
</protein>
<keyword evidence="3 7" id="KW-0694">RNA-binding</keyword>
<feature type="domain" description="Ribosomal protein L9" evidence="8">
    <location>
        <begin position="1"/>
        <end position="47"/>
    </location>
</feature>
<evidence type="ECO:0000256" key="3">
    <source>
        <dbReference type="ARBA" id="ARBA00022884"/>
    </source>
</evidence>
<accession>A0AAE3ZFQ1</accession>
<organism evidence="10 11">
    <name type="scientific">Haloactinomyces albus</name>
    <dbReference type="NCBI Taxonomy" id="1352928"/>
    <lineage>
        <taxon>Bacteria</taxon>
        <taxon>Bacillati</taxon>
        <taxon>Actinomycetota</taxon>
        <taxon>Actinomycetes</taxon>
        <taxon>Actinopolysporales</taxon>
        <taxon>Actinopolysporaceae</taxon>
        <taxon>Haloactinomyces</taxon>
    </lineage>
</organism>
<gene>
    <name evidence="7" type="primary">rplI</name>
    <name evidence="10" type="ORF">JOF55_002355</name>
</gene>
<evidence type="ECO:0000313" key="11">
    <source>
        <dbReference type="Proteomes" id="UP001180845"/>
    </source>
</evidence>
<dbReference type="NCBIfam" id="TIGR00158">
    <property type="entry name" value="L9"/>
    <property type="match status" value="1"/>
</dbReference>
<dbReference type="Pfam" id="PF01281">
    <property type="entry name" value="Ribosomal_L9_N"/>
    <property type="match status" value="1"/>
</dbReference>
<dbReference type="InterPro" id="IPR000244">
    <property type="entry name" value="Ribosomal_bL9"/>
</dbReference>
<dbReference type="Gene3D" id="3.40.5.10">
    <property type="entry name" value="Ribosomal protein L9, N-terminal domain"/>
    <property type="match status" value="1"/>
</dbReference>
<dbReference type="PANTHER" id="PTHR21368">
    <property type="entry name" value="50S RIBOSOMAL PROTEIN L9"/>
    <property type="match status" value="1"/>
</dbReference>
<dbReference type="InterPro" id="IPR020070">
    <property type="entry name" value="Ribosomal_bL9_N"/>
</dbReference>
<dbReference type="RefSeq" id="WP_310273487.1">
    <property type="nucleotide sequence ID" value="NZ_JAVDXW010000001.1"/>
</dbReference>
<evidence type="ECO:0000259" key="8">
    <source>
        <dbReference type="Pfam" id="PF01281"/>
    </source>
</evidence>
<dbReference type="EMBL" id="JAVDXW010000001">
    <property type="protein sequence ID" value="MDR7302174.1"/>
    <property type="molecule type" value="Genomic_DNA"/>
</dbReference>
<dbReference type="InterPro" id="IPR020594">
    <property type="entry name" value="Ribosomal_bL9_bac/chp"/>
</dbReference>
<dbReference type="GO" id="GO:0003735">
    <property type="term" value="F:structural constituent of ribosome"/>
    <property type="evidence" value="ECO:0007669"/>
    <property type="project" value="InterPro"/>
</dbReference>
<dbReference type="SUPFAM" id="SSF55653">
    <property type="entry name" value="Ribosomal protein L9 C-domain"/>
    <property type="match status" value="1"/>
</dbReference>
<dbReference type="GO" id="GO:0019843">
    <property type="term" value="F:rRNA binding"/>
    <property type="evidence" value="ECO:0007669"/>
    <property type="project" value="UniProtKB-UniRule"/>
</dbReference>
<dbReference type="InterPro" id="IPR036935">
    <property type="entry name" value="Ribosomal_bL9_N_sf"/>
</dbReference>
<dbReference type="GO" id="GO:1990904">
    <property type="term" value="C:ribonucleoprotein complex"/>
    <property type="evidence" value="ECO:0007669"/>
    <property type="project" value="UniProtKB-KW"/>
</dbReference>
<evidence type="ECO:0000256" key="2">
    <source>
        <dbReference type="ARBA" id="ARBA00022730"/>
    </source>
</evidence>
<evidence type="ECO:0000256" key="5">
    <source>
        <dbReference type="ARBA" id="ARBA00023274"/>
    </source>
</evidence>
<evidence type="ECO:0000256" key="4">
    <source>
        <dbReference type="ARBA" id="ARBA00022980"/>
    </source>
</evidence>
<dbReference type="Pfam" id="PF03948">
    <property type="entry name" value="Ribosomal_L9_C"/>
    <property type="match status" value="1"/>
</dbReference>
<proteinExistence type="inferred from homology"/>
<dbReference type="InterPro" id="IPR009027">
    <property type="entry name" value="Ribosomal_bL9/RNase_H1_N"/>
</dbReference>